<evidence type="ECO:0000313" key="2">
    <source>
        <dbReference type="EMBL" id="GGH35968.1"/>
    </source>
</evidence>
<dbReference type="Proteomes" id="UP000657592">
    <property type="component" value="Unassembled WGS sequence"/>
</dbReference>
<dbReference type="NCBIfam" id="TIGR01552">
    <property type="entry name" value="phd_fam"/>
    <property type="match status" value="1"/>
</dbReference>
<dbReference type="EMBL" id="BMJY01000001">
    <property type="protein sequence ID" value="GGH35968.1"/>
    <property type="molecule type" value="Genomic_DNA"/>
</dbReference>
<dbReference type="Gene3D" id="3.40.1620.10">
    <property type="entry name" value="YefM-like domain"/>
    <property type="match status" value="1"/>
</dbReference>
<name>A0A917IDY1_9MICO</name>
<organism evidence="2 3">
    <name type="scientific">Microbacterium album</name>
    <dbReference type="NCBI Taxonomy" id="2053191"/>
    <lineage>
        <taxon>Bacteria</taxon>
        <taxon>Bacillati</taxon>
        <taxon>Actinomycetota</taxon>
        <taxon>Actinomycetes</taxon>
        <taxon>Micrococcales</taxon>
        <taxon>Microbacteriaceae</taxon>
        <taxon>Microbacterium</taxon>
    </lineage>
</organism>
<protein>
    <recommendedName>
        <fullName evidence="4">Antitoxin</fullName>
    </recommendedName>
</protein>
<reference evidence="2" key="2">
    <citation type="submission" date="2020-09" db="EMBL/GenBank/DDBJ databases">
        <authorList>
            <person name="Sun Q."/>
            <person name="Zhou Y."/>
        </authorList>
    </citation>
    <scope>NUCLEOTIDE SEQUENCE</scope>
    <source>
        <strain evidence="2">CGMCC 1.15794</strain>
    </source>
</reference>
<evidence type="ECO:0008006" key="4">
    <source>
        <dbReference type="Google" id="ProtNLM"/>
    </source>
</evidence>
<dbReference type="InterPro" id="IPR036165">
    <property type="entry name" value="YefM-like_sf"/>
</dbReference>
<dbReference type="RefSeq" id="WP_188754629.1">
    <property type="nucleotide sequence ID" value="NZ_BMJY01000001.1"/>
</dbReference>
<dbReference type="SUPFAM" id="SSF143120">
    <property type="entry name" value="YefM-like"/>
    <property type="match status" value="1"/>
</dbReference>
<reference evidence="2" key="1">
    <citation type="journal article" date="2014" name="Int. J. Syst. Evol. Microbiol.">
        <title>Complete genome sequence of Corynebacterium casei LMG S-19264T (=DSM 44701T), isolated from a smear-ripened cheese.</title>
        <authorList>
            <consortium name="US DOE Joint Genome Institute (JGI-PGF)"/>
            <person name="Walter F."/>
            <person name="Albersmeier A."/>
            <person name="Kalinowski J."/>
            <person name="Ruckert C."/>
        </authorList>
    </citation>
    <scope>NUCLEOTIDE SEQUENCE</scope>
    <source>
        <strain evidence="2">CGMCC 1.15794</strain>
    </source>
</reference>
<comment type="similarity">
    <text evidence="1">Belongs to the phD/YefM antitoxin family.</text>
</comment>
<evidence type="ECO:0000256" key="1">
    <source>
        <dbReference type="ARBA" id="ARBA00009981"/>
    </source>
</evidence>
<gene>
    <name evidence="2" type="ORF">GCM10010921_04820</name>
</gene>
<keyword evidence="3" id="KW-1185">Reference proteome</keyword>
<comment type="caution">
    <text evidence="2">The sequence shown here is derived from an EMBL/GenBank/DDBJ whole genome shotgun (WGS) entry which is preliminary data.</text>
</comment>
<evidence type="ECO:0000313" key="3">
    <source>
        <dbReference type="Proteomes" id="UP000657592"/>
    </source>
</evidence>
<proteinExistence type="inferred from homology"/>
<sequence>METVSHREMRNRSGEILRRVEAGESVRVTNNGRVAALIVPPAGGVLDGMIARGEARGPIADKEALLAIDPVASPTPSDQLVDDARGRW</sequence>
<accession>A0A917IDY1</accession>
<dbReference type="AlphaFoldDB" id="A0A917IDY1"/>